<organism evidence="1 2">
    <name type="scientific">Nocardioides zeae</name>
    <dbReference type="NCBI Taxonomy" id="1457234"/>
    <lineage>
        <taxon>Bacteria</taxon>
        <taxon>Bacillati</taxon>
        <taxon>Actinomycetota</taxon>
        <taxon>Actinomycetes</taxon>
        <taxon>Propionibacteriales</taxon>
        <taxon>Nocardioidaceae</taxon>
        <taxon>Nocardioides</taxon>
    </lineage>
</organism>
<keyword evidence="2" id="KW-1185">Reference proteome</keyword>
<comment type="caution">
    <text evidence="1">The sequence shown here is derived from an EMBL/GenBank/DDBJ whole genome shotgun (WGS) entry which is preliminary data.</text>
</comment>
<gene>
    <name evidence="1" type="ORF">G3T38_10315</name>
</gene>
<dbReference type="EMBL" id="JAAGXA010000006">
    <property type="protein sequence ID" value="NEN78671.1"/>
    <property type="molecule type" value="Genomic_DNA"/>
</dbReference>
<name>A0A6P0HJ88_9ACTN</name>
<dbReference type="AlphaFoldDB" id="A0A6P0HJ88"/>
<reference evidence="1 2" key="1">
    <citation type="journal article" date="2014" name="Int. J. Syst. Evol. Microbiol.">
        <title>Nocardioides zeae sp. nov., isolated from the stem of Zea mays.</title>
        <authorList>
            <person name="Glaeser S.P."/>
            <person name="McInroy J.A."/>
            <person name="Busse H.J."/>
            <person name="Kampfer P."/>
        </authorList>
    </citation>
    <scope>NUCLEOTIDE SEQUENCE [LARGE SCALE GENOMIC DNA]</scope>
    <source>
        <strain evidence="1 2">JCM 30728</strain>
    </source>
</reference>
<dbReference type="Proteomes" id="UP000468687">
    <property type="component" value="Unassembled WGS sequence"/>
</dbReference>
<proteinExistence type="predicted"/>
<sequence length="128" mass="13692">MSYAPSAHAATDTVSGSLWGGEGSNTWVFYTTQRYHSKSQPLTFWLKTAYDPCGGGNLFIRPLRSNGNWMASAHYWGLGSGTNNLNSTRHWGQAGTIAAGNFTLAASTNTYCGVPPPSKTTFSGGITY</sequence>
<evidence type="ECO:0000313" key="2">
    <source>
        <dbReference type="Proteomes" id="UP000468687"/>
    </source>
</evidence>
<evidence type="ECO:0000313" key="1">
    <source>
        <dbReference type="EMBL" id="NEN78671.1"/>
    </source>
</evidence>
<dbReference type="RefSeq" id="WP_163772217.1">
    <property type="nucleotide sequence ID" value="NZ_JAAGXA010000006.1"/>
</dbReference>
<protein>
    <submittedName>
        <fullName evidence="1">Uncharacterized protein</fullName>
    </submittedName>
</protein>
<accession>A0A6P0HJ88</accession>